<dbReference type="GO" id="GO:0006457">
    <property type="term" value="P:protein folding"/>
    <property type="evidence" value="ECO:0007669"/>
    <property type="project" value="InterPro"/>
</dbReference>
<dbReference type="EMBL" id="CP014691">
    <property type="protein sequence ID" value="AQS88325.1"/>
    <property type="molecule type" value="Genomic_DNA"/>
</dbReference>
<dbReference type="Proteomes" id="UP000188604">
    <property type="component" value="Chromosome"/>
</dbReference>
<dbReference type="Pfam" id="PF02600">
    <property type="entry name" value="DsbB"/>
    <property type="match status" value="1"/>
</dbReference>
<dbReference type="InterPro" id="IPR023380">
    <property type="entry name" value="DsbB-like_sf"/>
</dbReference>
<keyword evidence="3" id="KW-1133">Transmembrane helix</keyword>
<keyword evidence="4" id="KW-0472">Membrane</keyword>
<keyword evidence="2" id="KW-0812">Transmembrane</keyword>
<evidence type="ECO:0000256" key="1">
    <source>
        <dbReference type="ARBA" id="ARBA00004141"/>
    </source>
</evidence>
<protein>
    <submittedName>
        <fullName evidence="5">Uncharacterized protein</fullName>
    </submittedName>
</protein>
<name>A0A1U9KRF5_9PROT</name>
<dbReference type="KEGG" id="nch:A0U93_10655"/>
<dbReference type="InterPro" id="IPR003752">
    <property type="entry name" value="DiS_bond_form_DsbB/BdbC"/>
</dbReference>
<reference evidence="5 6" key="1">
    <citation type="submission" date="2016-03" db="EMBL/GenBank/DDBJ databases">
        <title>Acetic acid bacteria sequencing.</title>
        <authorList>
            <person name="Brandt J."/>
            <person name="Jakob F."/>
            <person name="Vogel R.F."/>
        </authorList>
    </citation>
    <scope>NUCLEOTIDE SEQUENCE [LARGE SCALE GENOMIC DNA]</scope>
    <source>
        <strain evidence="5 6">NBRC 101099</strain>
    </source>
</reference>
<evidence type="ECO:0000313" key="6">
    <source>
        <dbReference type="Proteomes" id="UP000188604"/>
    </source>
</evidence>
<dbReference type="GO" id="GO:0016020">
    <property type="term" value="C:membrane"/>
    <property type="evidence" value="ECO:0007669"/>
    <property type="project" value="UniProtKB-SubCell"/>
</dbReference>
<dbReference type="AlphaFoldDB" id="A0A1U9KRF5"/>
<dbReference type="SUPFAM" id="SSF158442">
    <property type="entry name" value="DsbB-like"/>
    <property type="match status" value="1"/>
</dbReference>
<dbReference type="STRING" id="320497.A0U93_10655"/>
<sequence>MQRVLGAILIAASIVALGSAWYGQHIDGYVPCELCLLERGPWRLVFLLGILALIVPGRGGRWAAILSLPVLAADMVLAVIHGGVEHKWWQSPLPSCHAPIFHRGTFHARMASMPLRPSKPCDDPTYLFNLPFSMSVMGGLFALLIFIIATYGLMRYRPRSRI</sequence>
<proteinExistence type="predicted"/>
<comment type="subcellular location">
    <subcellularLocation>
        <location evidence="1">Membrane</location>
        <topology evidence="1">Multi-pass membrane protein</topology>
    </subcellularLocation>
</comment>
<dbReference type="GO" id="GO:0015035">
    <property type="term" value="F:protein-disulfide reductase activity"/>
    <property type="evidence" value="ECO:0007669"/>
    <property type="project" value="InterPro"/>
</dbReference>
<accession>A0A1U9KRF5</accession>
<gene>
    <name evidence="5" type="ORF">A0U93_10655</name>
</gene>
<evidence type="ECO:0000256" key="2">
    <source>
        <dbReference type="ARBA" id="ARBA00022692"/>
    </source>
</evidence>
<dbReference type="Gene3D" id="1.20.1550.10">
    <property type="entry name" value="DsbB-like"/>
    <property type="match status" value="1"/>
</dbReference>
<evidence type="ECO:0000256" key="4">
    <source>
        <dbReference type="ARBA" id="ARBA00023136"/>
    </source>
</evidence>
<keyword evidence="6" id="KW-1185">Reference proteome</keyword>
<organism evidence="5 6">
    <name type="scientific">Neoasaia chiangmaiensis</name>
    <dbReference type="NCBI Taxonomy" id="320497"/>
    <lineage>
        <taxon>Bacteria</taxon>
        <taxon>Pseudomonadati</taxon>
        <taxon>Pseudomonadota</taxon>
        <taxon>Alphaproteobacteria</taxon>
        <taxon>Acetobacterales</taxon>
        <taxon>Acetobacteraceae</taxon>
        <taxon>Neoasaia</taxon>
    </lineage>
</organism>
<evidence type="ECO:0000313" key="5">
    <source>
        <dbReference type="EMBL" id="AQS88325.1"/>
    </source>
</evidence>
<evidence type="ECO:0000256" key="3">
    <source>
        <dbReference type="ARBA" id="ARBA00022989"/>
    </source>
</evidence>